<gene>
    <name evidence="2" type="ORF">DPMN_115510</name>
</gene>
<name>A0A9D4KMK4_DREPO</name>
<dbReference type="Proteomes" id="UP000828390">
    <property type="component" value="Unassembled WGS sequence"/>
</dbReference>
<protein>
    <submittedName>
        <fullName evidence="2">Uncharacterized protein</fullName>
    </submittedName>
</protein>
<accession>A0A9D4KMK4</accession>
<feature type="region of interest" description="Disordered" evidence="1">
    <location>
        <begin position="68"/>
        <end position="89"/>
    </location>
</feature>
<comment type="caution">
    <text evidence="2">The sequence shown here is derived from an EMBL/GenBank/DDBJ whole genome shotgun (WGS) entry which is preliminary data.</text>
</comment>
<reference evidence="2" key="2">
    <citation type="submission" date="2020-11" db="EMBL/GenBank/DDBJ databases">
        <authorList>
            <person name="McCartney M.A."/>
            <person name="Auch B."/>
            <person name="Kono T."/>
            <person name="Mallez S."/>
            <person name="Becker A."/>
            <person name="Gohl D.M."/>
            <person name="Silverstein K.A.T."/>
            <person name="Koren S."/>
            <person name="Bechman K.B."/>
            <person name="Herman A."/>
            <person name="Abrahante J.E."/>
            <person name="Garbe J."/>
        </authorList>
    </citation>
    <scope>NUCLEOTIDE SEQUENCE</scope>
    <source>
        <strain evidence="2">Duluth1</strain>
        <tissue evidence="2">Whole animal</tissue>
    </source>
</reference>
<sequence length="89" mass="10308">MTQHTLAKYSIYPYLQNHEKDIPKSGNKNTLTLTVIVELWRMSPGHRNCDATVTAVWLVLTRQQCKGNRHAAKARDQQQRRLVSLKHGR</sequence>
<dbReference type="AlphaFoldDB" id="A0A9D4KMK4"/>
<evidence type="ECO:0000313" key="3">
    <source>
        <dbReference type="Proteomes" id="UP000828390"/>
    </source>
</evidence>
<evidence type="ECO:0000313" key="2">
    <source>
        <dbReference type="EMBL" id="KAH3842022.1"/>
    </source>
</evidence>
<proteinExistence type="predicted"/>
<organism evidence="2 3">
    <name type="scientific">Dreissena polymorpha</name>
    <name type="common">Zebra mussel</name>
    <name type="synonym">Mytilus polymorpha</name>
    <dbReference type="NCBI Taxonomy" id="45954"/>
    <lineage>
        <taxon>Eukaryota</taxon>
        <taxon>Metazoa</taxon>
        <taxon>Spiralia</taxon>
        <taxon>Lophotrochozoa</taxon>
        <taxon>Mollusca</taxon>
        <taxon>Bivalvia</taxon>
        <taxon>Autobranchia</taxon>
        <taxon>Heteroconchia</taxon>
        <taxon>Euheterodonta</taxon>
        <taxon>Imparidentia</taxon>
        <taxon>Neoheterodontei</taxon>
        <taxon>Myida</taxon>
        <taxon>Dreissenoidea</taxon>
        <taxon>Dreissenidae</taxon>
        <taxon>Dreissena</taxon>
    </lineage>
</organism>
<keyword evidence="3" id="KW-1185">Reference proteome</keyword>
<reference evidence="2" key="1">
    <citation type="journal article" date="2019" name="bioRxiv">
        <title>The Genome of the Zebra Mussel, Dreissena polymorpha: A Resource for Invasive Species Research.</title>
        <authorList>
            <person name="McCartney M.A."/>
            <person name="Auch B."/>
            <person name="Kono T."/>
            <person name="Mallez S."/>
            <person name="Zhang Y."/>
            <person name="Obille A."/>
            <person name="Becker A."/>
            <person name="Abrahante J.E."/>
            <person name="Garbe J."/>
            <person name="Badalamenti J.P."/>
            <person name="Herman A."/>
            <person name="Mangelson H."/>
            <person name="Liachko I."/>
            <person name="Sullivan S."/>
            <person name="Sone E.D."/>
            <person name="Koren S."/>
            <person name="Silverstein K.A.T."/>
            <person name="Beckman K.B."/>
            <person name="Gohl D.M."/>
        </authorList>
    </citation>
    <scope>NUCLEOTIDE SEQUENCE</scope>
    <source>
        <strain evidence="2">Duluth1</strain>
        <tissue evidence="2">Whole animal</tissue>
    </source>
</reference>
<evidence type="ECO:0000256" key="1">
    <source>
        <dbReference type="SAM" id="MobiDB-lite"/>
    </source>
</evidence>
<dbReference type="EMBL" id="JAIWYP010000004">
    <property type="protein sequence ID" value="KAH3842022.1"/>
    <property type="molecule type" value="Genomic_DNA"/>
</dbReference>